<reference evidence="2" key="1">
    <citation type="submission" date="2019-11" db="EMBL/GenBank/DDBJ databases">
        <authorList>
            <person name="Feng L."/>
        </authorList>
    </citation>
    <scope>NUCLEOTIDE SEQUENCE</scope>
    <source>
        <strain evidence="2">ElimosumLFYP34</strain>
    </source>
</reference>
<dbReference type="EMBL" id="CACRTR010000011">
    <property type="protein sequence ID" value="VYU40669.1"/>
    <property type="molecule type" value="Genomic_DNA"/>
</dbReference>
<protein>
    <submittedName>
        <fullName evidence="2">Uncharacterized protein</fullName>
    </submittedName>
</protein>
<gene>
    <name evidence="2" type="ORF">ELLFYP34_03502</name>
</gene>
<keyword evidence="1" id="KW-0812">Transmembrane</keyword>
<evidence type="ECO:0000313" key="2">
    <source>
        <dbReference type="EMBL" id="VYU40669.1"/>
    </source>
</evidence>
<keyword evidence="1" id="KW-1133">Transmembrane helix</keyword>
<keyword evidence="1" id="KW-0472">Membrane</keyword>
<feature type="transmembrane region" description="Helical" evidence="1">
    <location>
        <begin position="12"/>
        <end position="35"/>
    </location>
</feature>
<evidence type="ECO:0000256" key="1">
    <source>
        <dbReference type="SAM" id="Phobius"/>
    </source>
</evidence>
<dbReference type="AlphaFoldDB" id="A0A6N3EN89"/>
<proteinExistence type="predicted"/>
<accession>A0A6N3EN89</accession>
<sequence length="70" mass="7590">MKLRKTIKKNFSPLLAALMVTLLLAVMILMVGLIGRSIKDQLLRSGSLPQGQIVSLAEETRSGGEKRGVL</sequence>
<name>A0A6N3EN89_EUBLI</name>
<organism evidence="2">
    <name type="scientific">Eubacterium limosum</name>
    <dbReference type="NCBI Taxonomy" id="1736"/>
    <lineage>
        <taxon>Bacteria</taxon>
        <taxon>Bacillati</taxon>
        <taxon>Bacillota</taxon>
        <taxon>Clostridia</taxon>
        <taxon>Eubacteriales</taxon>
        <taxon>Eubacteriaceae</taxon>
        <taxon>Eubacterium</taxon>
    </lineage>
</organism>